<evidence type="ECO:0000313" key="1">
    <source>
        <dbReference type="EMBL" id="CZR61100.1"/>
    </source>
</evidence>
<keyword evidence="1" id="KW-0560">Oxidoreductase</keyword>
<protein>
    <submittedName>
        <fullName evidence="1">Related to phytanoyl-CoA dioxygenase family protein</fullName>
    </submittedName>
</protein>
<keyword evidence="2" id="KW-1185">Reference proteome</keyword>
<dbReference type="AlphaFoldDB" id="A0A1L7X7V3"/>
<dbReference type="Proteomes" id="UP000184330">
    <property type="component" value="Unassembled WGS sequence"/>
</dbReference>
<name>A0A1L7X7V3_9HELO</name>
<dbReference type="STRING" id="576137.A0A1L7X7V3"/>
<dbReference type="PANTHER" id="PTHR40470">
    <property type="entry name" value="PHYTANOYL-COA DIOXYGENASE FAMILY PROTEIN (AFU_ORTHOLOGUE AFUA_2G15850)"/>
    <property type="match status" value="1"/>
</dbReference>
<keyword evidence="1" id="KW-0223">Dioxygenase</keyword>
<sequence length="294" mass="33113">MAKSNYLESLNRDGFVLISNVLTPEQLTTLRSASAETITLARSGNWPYVRTLPKQFPPWNIEPGANPAAGGIWGVQFLMHPSLPNSSIFVKNYFSSGITDVVKELLECEDEELVMELFNILIRPDRDFELRWHRDDIPATASAEEELERLREPAWHTQWNLALYDDDSLIVVPGSHSRARTLVEREAGPFEKGLPGEIKVRMKPGDVVFYNNNILHRGAYVSSKERMTLHGSMGHVGGSRLRARNVLQHGIGEWVEDVDFSALSEEEKKRAEGMRARLIKLGRESGDVGYSLEG</sequence>
<organism evidence="1 2">
    <name type="scientific">Phialocephala subalpina</name>
    <dbReference type="NCBI Taxonomy" id="576137"/>
    <lineage>
        <taxon>Eukaryota</taxon>
        <taxon>Fungi</taxon>
        <taxon>Dikarya</taxon>
        <taxon>Ascomycota</taxon>
        <taxon>Pezizomycotina</taxon>
        <taxon>Leotiomycetes</taxon>
        <taxon>Helotiales</taxon>
        <taxon>Mollisiaceae</taxon>
        <taxon>Phialocephala</taxon>
        <taxon>Phialocephala fortinii species complex</taxon>
    </lineage>
</organism>
<dbReference type="PANTHER" id="PTHR40470:SF1">
    <property type="entry name" value="PHYTANOYL-COA DIOXYGENASE FAMILY PROTEIN (AFU_ORTHOLOGUE AFUA_2G15850)"/>
    <property type="match status" value="1"/>
</dbReference>
<dbReference type="EMBL" id="FJOG01000017">
    <property type="protein sequence ID" value="CZR61100.1"/>
    <property type="molecule type" value="Genomic_DNA"/>
</dbReference>
<accession>A0A1L7X7V3</accession>
<evidence type="ECO:0000313" key="2">
    <source>
        <dbReference type="Proteomes" id="UP000184330"/>
    </source>
</evidence>
<gene>
    <name evidence="1" type="ORF">PAC_10996</name>
</gene>
<dbReference type="Gene3D" id="2.60.120.620">
    <property type="entry name" value="q2cbj1_9rhob like domain"/>
    <property type="match status" value="1"/>
</dbReference>
<reference evidence="1 2" key="1">
    <citation type="submission" date="2016-03" db="EMBL/GenBank/DDBJ databases">
        <authorList>
            <person name="Ploux O."/>
        </authorList>
    </citation>
    <scope>NUCLEOTIDE SEQUENCE [LARGE SCALE GENOMIC DNA]</scope>
    <source>
        <strain evidence="1 2">UAMH 11012</strain>
    </source>
</reference>
<dbReference type="Pfam" id="PF05721">
    <property type="entry name" value="PhyH"/>
    <property type="match status" value="1"/>
</dbReference>
<dbReference type="GO" id="GO:0051213">
    <property type="term" value="F:dioxygenase activity"/>
    <property type="evidence" value="ECO:0007669"/>
    <property type="project" value="UniProtKB-KW"/>
</dbReference>
<dbReference type="OrthoDB" id="2106152at2759"/>
<dbReference type="InterPro" id="IPR008775">
    <property type="entry name" value="Phytyl_CoA_dOase-like"/>
</dbReference>
<proteinExistence type="predicted"/>
<dbReference type="SUPFAM" id="SSF51197">
    <property type="entry name" value="Clavaminate synthase-like"/>
    <property type="match status" value="1"/>
</dbReference>